<accession>A0ACC0USN6</accession>
<sequence length="494" mass="52756">MSLKDKISSPLEAGPSILDAHHLPPHLSPALEYTSSRLARRAMHITIVVVRRDFQLPAVVPPLGSPGVSPPQTPSSPGLMLKTASSVASLRQLVRAGSFSRKSSRAGDRSTSVSPTSMGNSPGSPRGGMRWPVSPVSPMSPTPRTPRTPMTPGTPSTISSSGTGTSRFLDQSAHSMRFVHAGEPSAREDKVLHQTLSKAGRKFHLGPESLPPVEQASVCGLPQSLIHASLTQNEVLFSAEGLTILALDGLYSLKSALSAYHKTKSPMRLEDAVDELRRLVLASGGRKVIKSDLLRSYDWLGISHSAISDLDRMYRRAYGGPEQIGGIAGMTTSRARQVHTYRPGTHKDTDDDADTLIGKASESSIDAASIPPAEWDKPPSPKLSQLPKIQTTFAPLPMAAVGSSFSCRTASMVTTTTTRPNDGRITMMQPWGPDSSIDNIMTAGALSPERASARLGPITPNKYDDISPITRGEWGFLMVDDAFKGVKTAAVETC</sequence>
<reference evidence="1" key="1">
    <citation type="submission" date="2022-10" db="EMBL/GenBank/DDBJ databases">
        <title>Complete Genome of Trichothecium roseum strain YXFP-22015, a Plant Pathogen Isolated from Citrus.</title>
        <authorList>
            <person name="Wang Y."/>
            <person name="Zhu L."/>
        </authorList>
    </citation>
    <scope>NUCLEOTIDE SEQUENCE</scope>
    <source>
        <strain evidence="1">YXFP-22015</strain>
    </source>
</reference>
<comment type="caution">
    <text evidence="1">The sequence shown here is derived from an EMBL/GenBank/DDBJ whole genome shotgun (WGS) entry which is preliminary data.</text>
</comment>
<gene>
    <name evidence="1" type="ORF">N3K66_008153</name>
</gene>
<keyword evidence="2" id="KW-1185">Reference proteome</keyword>
<name>A0ACC0USN6_9HYPO</name>
<evidence type="ECO:0000313" key="1">
    <source>
        <dbReference type="EMBL" id="KAI9897131.1"/>
    </source>
</evidence>
<dbReference type="Proteomes" id="UP001163324">
    <property type="component" value="Chromosome 8"/>
</dbReference>
<dbReference type="EMBL" id="CM047947">
    <property type="protein sequence ID" value="KAI9897131.1"/>
    <property type="molecule type" value="Genomic_DNA"/>
</dbReference>
<evidence type="ECO:0000313" key="2">
    <source>
        <dbReference type="Proteomes" id="UP001163324"/>
    </source>
</evidence>
<protein>
    <submittedName>
        <fullName evidence="1">Uncharacterized protein</fullName>
    </submittedName>
</protein>
<proteinExistence type="predicted"/>
<organism evidence="1 2">
    <name type="scientific">Trichothecium roseum</name>
    <dbReference type="NCBI Taxonomy" id="47278"/>
    <lineage>
        <taxon>Eukaryota</taxon>
        <taxon>Fungi</taxon>
        <taxon>Dikarya</taxon>
        <taxon>Ascomycota</taxon>
        <taxon>Pezizomycotina</taxon>
        <taxon>Sordariomycetes</taxon>
        <taxon>Hypocreomycetidae</taxon>
        <taxon>Hypocreales</taxon>
        <taxon>Hypocreales incertae sedis</taxon>
        <taxon>Trichothecium</taxon>
    </lineage>
</organism>